<dbReference type="Gene3D" id="3.90.550.10">
    <property type="entry name" value="Spore Coat Polysaccharide Biosynthesis Protein SpsA, Chain A"/>
    <property type="match status" value="1"/>
</dbReference>
<evidence type="ECO:0000259" key="1">
    <source>
        <dbReference type="Pfam" id="PF00535"/>
    </source>
</evidence>
<reference evidence="2 3" key="1">
    <citation type="submission" date="2019-04" db="EMBL/GenBank/DDBJ databases">
        <title>Flavobacterium sp. nov. isolated from construction timber.</title>
        <authorList>
            <person name="Lin S.-Y."/>
            <person name="Chang C.-T."/>
            <person name="Young C.-C."/>
        </authorList>
    </citation>
    <scope>NUCLEOTIDE SEQUENCE [LARGE SCALE GENOMIC DNA]</scope>
    <source>
        <strain evidence="2 3">CC-CTC003</strain>
    </source>
</reference>
<dbReference type="Proteomes" id="UP000307507">
    <property type="component" value="Unassembled WGS sequence"/>
</dbReference>
<organism evidence="2 3">
    <name type="scientific">Flavobacterium supellecticarium</name>
    <dbReference type="NCBI Taxonomy" id="2565924"/>
    <lineage>
        <taxon>Bacteria</taxon>
        <taxon>Pseudomonadati</taxon>
        <taxon>Bacteroidota</taxon>
        <taxon>Flavobacteriia</taxon>
        <taxon>Flavobacteriales</taxon>
        <taxon>Flavobacteriaceae</taxon>
        <taxon>Flavobacterium</taxon>
    </lineage>
</organism>
<dbReference type="OrthoDB" id="199095at2"/>
<comment type="caution">
    <text evidence="2">The sequence shown here is derived from an EMBL/GenBank/DDBJ whole genome shotgun (WGS) entry which is preliminary data.</text>
</comment>
<keyword evidence="2" id="KW-0808">Transferase</keyword>
<dbReference type="RefSeq" id="WP_136403112.1">
    <property type="nucleotide sequence ID" value="NZ_SSNZ01000003.1"/>
</dbReference>
<accession>A0A4S3ZXL1</accession>
<dbReference type="AlphaFoldDB" id="A0A4S3ZXL1"/>
<evidence type="ECO:0000313" key="2">
    <source>
        <dbReference type="EMBL" id="THF50571.1"/>
    </source>
</evidence>
<gene>
    <name evidence="2" type="ORF">E6C50_10100</name>
</gene>
<evidence type="ECO:0000313" key="3">
    <source>
        <dbReference type="Proteomes" id="UP000307507"/>
    </source>
</evidence>
<dbReference type="SUPFAM" id="SSF53448">
    <property type="entry name" value="Nucleotide-diphospho-sugar transferases"/>
    <property type="match status" value="1"/>
</dbReference>
<proteinExistence type="predicted"/>
<dbReference type="InterPro" id="IPR001173">
    <property type="entry name" value="Glyco_trans_2-like"/>
</dbReference>
<dbReference type="EMBL" id="SSNZ01000003">
    <property type="protein sequence ID" value="THF50571.1"/>
    <property type="molecule type" value="Genomic_DNA"/>
</dbReference>
<sequence>MKVSVCMITYGHEKFIRQAIEGVLMQECNFDYELVIANDCSPDATDEIVKDILQTHPNANKVRYFSHTENLGMMPNFLFAMAQCKGEYVAMCEGDDYWITKDKLQKQVDILEANPTIGLVYTDVKHYDQQTERFIKKPAGLEVSKADVIRVMLKNKFIEFPTTMFRKKVLDKAVEINQTALLKGVIGDTRILLETAYLSDIFFLKEVTTVYRIVAGSASHPKNIDKYIFALKDSYLCRKEFVERHNLPKVWLSDAVCNTNRGLINRAFIADNYTNALKLLKNVVIFEMFSYSSKSVIKQKMTLGIWGKGLLALLGIGVLRQKIK</sequence>
<feature type="domain" description="Glycosyltransferase 2-like" evidence="1">
    <location>
        <begin position="4"/>
        <end position="171"/>
    </location>
</feature>
<protein>
    <submittedName>
        <fullName evidence="2">Glycosyltransferase</fullName>
    </submittedName>
</protein>
<dbReference type="PANTHER" id="PTHR22916">
    <property type="entry name" value="GLYCOSYLTRANSFERASE"/>
    <property type="match status" value="1"/>
</dbReference>
<dbReference type="GO" id="GO:0016758">
    <property type="term" value="F:hexosyltransferase activity"/>
    <property type="evidence" value="ECO:0007669"/>
    <property type="project" value="UniProtKB-ARBA"/>
</dbReference>
<dbReference type="Pfam" id="PF00535">
    <property type="entry name" value="Glycos_transf_2"/>
    <property type="match status" value="1"/>
</dbReference>
<keyword evidence="3" id="KW-1185">Reference proteome</keyword>
<dbReference type="InterPro" id="IPR029044">
    <property type="entry name" value="Nucleotide-diphossugar_trans"/>
</dbReference>
<dbReference type="PANTHER" id="PTHR22916:SF3">
    <property type="entry name" value="UDP-GLCNAC:BETAGAL BETA-1,3-N-ACETYLGLUCOSAMINYLTRANSFERASE-LIKE PROTEIN 1"/>
    <property type="match status" value="1"/>
</dbReference>
<name>A0A4S3ZXL1_9FLAO</name>